<dbReference type="PANTHER" id="PTHR30514:SF18">
    <property type="entry name" value="RPIR-FAMILY TRANSCRIPTIONAL REGULATOR"/>
    <property type="match status" value="1"/>
</dbReference>
<dbReference type="InterPro" id="IPR036388">
    <property type="entry name" value="WH-like_DNA-bd_sf"/>
</dbReference>
<dbReference type="EMBL" id="DSKI01000968">
    <property type="protein sequence ID" value="HEB45700.1"/>
    <property type="molecule type" value="Genomic_DNA"/>
</dbReference>
<dbReference type="Gene3D" id="1.10.10.10">
    <property type="entry name" value="Winged helix-like DNA-binding domain superfamily/Winged helix DNA-binding domain"/>
    <property type="match status" value="1"/>
</dbReference>
<dbReference type="InterPro" id="IPR046348">
    <property type="entry name" value="SIS_dom_sf"/>
</dbReference>
<protein>
    <submittedName>
        <fullName evidence="2">MurR/RpiR family transcriptional regulator</fullName>
    </submittedName>
</protein>
<name>A0A7C1SZH4_9HYPH</name>
<gene>
    <name evidence="2" type="ORF">ENP70_18860</name>
</gene>
<dbReference type="PROSITE" id="PS51071">
    <property type="entry name" value="HTH_RPIR"/>
    <property type="match status" value="1"/>
</dbReference>
<dbReference type="InterPro" id="IPR000281">
    <property type="entry name" value="HTH_RpiR"/>
</dbReference>
<dbReference type="InterPro" id="IPR009057">
    <property type="entry name" value="Homeodomain-like_sf"/>
</dbReference>
<evidence type="ECO:0000313" key="2">
    <source>
        <dbReference type="EMBL" id="HEB45700.1"/>
    </source>
</evidence>
<dbReference type="SUPFAM" id="SSF46689">
    <property type="entry name" value="Homeodomain-like"/>
    <property type="match status" value="1"/>
</dbReference>
<feature type="domain" description="HTH rpiR-type" evidence="1">
    <location>
        <begin position="2"/>
        <end position="78"/>
    </location>
</feature>
<reference evidence="2" key="1">
    <citation type="journal article" date="2020" name="mSystems">
        <title>Genome- and Community-Level Interaction Insights into Carbon Utilization and Element Cycling Functions of Hydrothermarchaeota in Hydrothermal Sediment.</title>
        <authorList>
            <person name="Zhou Z."/>
            <person name="Liu Y."/>
            <person name="Xu W."/>
            <person name="Pan J."/>
            <person name="Luo Z.H."/>
            <person name="Li M."/>
        </authorList>
    </citation>
    <scope>NUCLEOTIDE SEQUENCE [LARGE SCALE GENOMIC DNA]</scope>
    <source>
        <strain evidence="2">SpSt-243</strain>
    </source>
</reference>
<dbReference type="AlphaFoldDB" id="A0A7C1SZH4"/>
<comment type="caution">
    <text evidence="2">The sequence shown here is derived from an EMBL/GenBank/DDBJ whole genome shotgun (WGS) entry which is preliminary data.</text>
</comment>
<dbReference type="GO" id="GO:1901135">
    <property type="term" value="P:carbohydrate derivative metabolic process"/>
    <property type="evidence" value="ECO:0007669"/>
    <property type="project" value="InterPro"/>
</dbReference>
<accession>A0A7C1SZH4</accession>
<organism evidence="2">
    <name type="scientific">Agrobacterium albertimagni</name>
    <dbReference type="NCBI Taxonomy" id="147266"/>
    <lineage>
        <taxon>Bacteria</taxon>
        <taxon>Pseudomonadati</taxon>
        <taxon>Pseudomonadota</taxon>
        <taxon>Alphaproteobacteria</taxon>
        <taxon>Hyphomicrobiales</taxon>
        <taxon>Rhizobiaceae</taxon>
        <taxon>Rhizobium/Agrobacterium group</taxon>
        <taxon>Agrobacterium</taxon>
    </lineage>
</organism>
<dbReference type="Gene3D" id="3.40.50.10490">
    <property type="entry name" value="Glucose-6-phosphate isomerase like protein, domain 1"/>
    <property type="match status" value="1"/>
</dbReference>
<sequence length="283" mass="31759">MKKLLDQLQSEDMRRTKTDKIIATYLTNHLDDIQFETAKSIATVLDVSAMSVGRFIRRLGFHGIDELKASLRKSRHVSVSRFDDSGIRFRRDYSEGKLLARFLQRQLDDITNLYALVHSAEWTKAVDMVCQASEVYVAAFQNVRGIGHYFSAQLSYTRPGVTFMDGLNGTYAEALDGGQSGRLLILFDVRRYASKARLLAEQAKGRGLRVVLLTDEFCLWTDGLSDAAISVPGSQASIWDGAAVMTALMDLFVSSVIMKLGHRARLRVQSMNELQDAFGDFER</sequence>
<dbReference type="InterPro" id="IPR047640">
    <property type="entry name" value="RpiR-like"/>
</dbReference>
<dbReference type="Pfam" id="PF01418">
    <property type="entry name" value="HTH_6"/>
    <property type="match status" value="1"/>
</dbReference>
<dbReference type="GO" id="GO:0097367">
    <property type="term" value="F:carbohydrate derivative binding"/>
    <property type="evidence" value="ECO:0007669"/>
    <property type="project" value="InterPro"/>
</dbReference>
<dbReference type="GO" id="GO:0003700">
    <property type="term" value="F:DNA-binding transcription factor activity"/>
    <property type="evidence" value="ECO:0007669"/>
    <property type="project" value="InterPro"/>
</dbReference>
<proteinExistence type="predicted"/>
<evidence type="ECO:0000259" key="1">
    <source>
        <dbReference type="PROSITE" id="PS51071"/>
    </source>
</evidence>
<dbReference type="SUPFAM" id="SSF53697">
    <property type="entry name" value="SIS domain"/>
    <property type="match status" value="1"/>
</dbReference>
<dbReference type="GO" id="GO:0003677">
    <property type="term" value="F:DNA binding"/>
    <property type="evidence" value="ECO:0007669"/>
    <property type="project" value="InterPro"/>
</dbReference>
<dbReference type="PANTHER" id="PTHR30514">
    <property type="entry name" value="GLUCOKINASE"/>
    <property type="match status" value="1"/>
</dbReference>